<gene>
    <name evidence="2" type="ORF">OAUR00152_LOCUS20263</name>
</gene>
<dbReference type="InterPro" id="IPR027417">
    <property type="entry name" value="P-loop_NTPase"/>
</dbReference>
<evidence type="ECO:0008006" key="3">
    <source>
        <dbReference type="Google" id="ProtNLM"/>
    </source>
</evidence>
<proteinExistence type="predicted"/>
<protein>
    <recommendedName>
        <fullName evidence="3">Sulfotransferase domain-containing protein</fullName>
    </recommendedName>
</protein>
<evidence type="ECO:0000313" key="2">
    <source>
        <dbReference type="EMBL" id="CAE2248943.1"/>
    </source>
</evidence>
<organism evidence="2">
    <name type="scientific">Odontella aurita</name>
    <dbReference type="NCBI Taxonomy" id="265563"/>
    <lineage>
        <taxon>Eukaryota</taxon>
        <taxon>Sar</taxon>
        <taxon>Stramenopiles</taxon>
        <taxon>Ochrophyta</taxon>
        <taxon>Bacillariophyta</taxon>
        <taxon>Mediophyceae</taxon>
        <taxon>Biddulphiophycidae</taxon>
        <taxon>Eupodiscales</taxon>
        <taxon>Odontellaceae</taxon>
        <taxon>Odontella</taxon>
    </lineage>
</organism>
<name>A0A7S4J2V0_9STRA</name>
<feature type="compositionally biased region" description="Low complexity" evidence="1">
    <location>
        <begin position="121"/>
        <end position="140"/>
    </location>
</feature>
<sequence length="528" mass="58380">MVQFRPPPRRGSVSRHRVAPLLRLSALHAVCALSPMVLLNGLLYLAWSSHHHPGVGLNARRRRGLPLPFPGMDPVGMLGEEEVEAAAAAAEGEGEEEVGVHTLVRGGAAAVASARREAAADEGVGAQRDGAAAAAAAGEASPQKQERGDGDGSGYDRWRSEAIRLASLPPSETLAELSAQDPFGVRSFDSALKERETSLGRVLTQSEIRDMFPCPPPPERITLPDKRDHRKAEAFREGDDGSTFLFFQHLRKAGGTNFCSLAESNLPRSARPGYYCMPDWKWSGHETAGYLHDYTNDELVRRMKEDGFRVAGNEWDDLDPSRHFDLPAVFATSFRSPLDRALSQFRFECVEDRGCKMKDVETFWAKRWELHNIYSLTFADPRQGGGNRKRLLKSFDGTSPEDRKARAELLGNALDAVARFHLVLTMEWLAYAAPLVTSILGFLDTSALTKRVRPHIGQAKRDDGQERNTLGSAGIGKASWDPKEYLSSEQYNIMSEGLALDEVLTNAARRMFLERLVCEDHGKSGRRM</sequence>
<dbReference type="EMBL" id="HBKQ01029780">
    <property type="protein sequence ID" value="CAE2248943.1"/>
    <property type="molecule type" value="Transcribed_RNA"/>
</dbReference>
<feature type="compositionally biased region" description="Basic and acidic residues" evidence="1">
    <location>
        <begin position="144"/>
        <end position="156"/>
    </location>
</feature>
<dbReference type="Gene3D" id="3.40.50.300">
    <property type="entry name" value="P-loop containing nucleotide triphosphate hydrolases"/>
    <property type="match status" value="1"/>
</dbReference>
<reference evidence="2" key="1">
    <citation type="submission" date="2021-01" db="EMBL/GenBank/DDBJ databases">
        <authorList>
            <person name="Corre E."/>
            <person name="Pelletier E."/>
            <person name="Niang G."/>
            <person name="Scheremetjew M."/>
            <person name="Finn R."/>
            <person name="Kale V."/>
            <person name="Holt S."/>
            <person name="Cochrane G."/>
            <person name="Meng A."/>
            <person name="Brown T."/>
            <person name="Cohen L."/>
        </authorList>
    </citation>
    <scope>NUCLEOTIDE SEQUENCE</scope>
    <source>
        <strain evidence="2">Isolate 1302-5</strain>
    </source>
</reference>
<evidence type="ECO:0000256" key="1">
    <source>
        <dbReference type="SAM" id="MobiDB-lite"/>
    </source>
</evidence>
<feature type="region of interest" description="Disordered" evidence="1">
    <location>
        <begin position="121"/>
        <end position="156"/>
    </location>
</feature>
<dbReference type="AlphaFoldDB" id="A0A7S4J2V0"/>
<accession>A0A7S4J2V0</accession>